<dbReference type="InterPro" id="IPR026983">
    <property type="entry name" value="DHC"/>
</dbReference>
<dbReference type="PANTHER" id="PTHR45703:SF1">
    <property type="entry name" value="DYNEINS HEAVY CHAIN"/>
    <property type="match status" value="1"/>
</dbReference>
<name>A0A8S3K7N8_9BILA</name>
<dbReference type="GO" id="GO:0045505">
    <property type="term" value="F:dynein intermediate chain binding"/>
    <property type="evidence" value="ECO:0007669"/>
    <property type="project" value="InterPro"/>
</dbReference>
<dbReference type="AlphaFoldDB" id="A0A8S3K7N8"/>
<evidence type="ECO:0000313" key="2">
    <source>
        <dbReference type="Proteomes" id="UP000676336"/>
    </source>
</evidence>
<dbReference type="PANTHER" id="PTHR45703">
    <property type="entry name" value="DYNEIN HEAVY CHAIN"/>
    <property type="match status" value="1"/>
</dbReference>
<organism evidence="1 2">
    <name type="scientific">Rotaria magnacalcarata</name>
    <dbReference type="NCBI Taxonomy" id="392030"/>
    <lineage>
        <taxon>Eukaryota</taxon>
        <taxon>Metazoa</taxon>
        <taxon>Spiralia</taxon>
        <taxon>Gnathifera</taxon>
        <taxon>Rotifera</taxon>
        <taxon>Eurotatoria</taxon>
        <taxon>Bdelloidea</taxon>
        <taxon>Philodinida</taxon>
        <taxon>Philodinidae</taxon>
        <taxon>Rotaria</taxon>
    </lineage>
</organism>
<dbReference type="GO" id="GO:0051959">
    <property type="term" value="F:dynein light intermediate chain binding"/>
    <property type="evidence" value="ECO:0007669"/>
    <property type="project" value="InterPro"/>
</dbReference>
<sequence length="89" mass="10317">MKNPPNGVKLVMEAVCIMLEKTPERKIDPSTQKPVLDYWPTSVRLLADMDFRKNLQTYEKDNIKPQVIKQIRDRFVQNPAFTATEVAKV</sequence>
<dbReference type="GO" id="GO:0030286">
    <property type="term" value="C:dynein complex"/>
    <property type="evidence" value="ECO:0007669"/>
    <property type="project" value="InterPro"/>
</dbReference>
<evidence type="ECO:0000313" key="1">
    <source>
        <dbReference type="EMBL" id="CAF5224664.1"/>
    </source>
</evidence>
<dbReference type="Proteomes" id="UP000676336">
    <property type="component" value="Unassembled WGS sequence"/>
</dbReference>
<comment type="caution">
    <text evidence="1">The sequence shown here is derived from an EMBL/GenBank/DDBJ whole genome shotgun (WGS) entry which is preliminary data.</text>
</comment>
<dbReference type="EMBL" id="CAJOBI010357524">
    <property type="protein sequence ID" value="CAF5224664.1"/>
    <property type="molecule type" value="Genomic_DNA"/>
</dbReference>
<feature type="non-terminal residue" evidence="1">
    <location>
        <position position="1"/>
    </location>
</feature>
<reference evidence="1" key="1">
    <citation type="submission" date="2021-02" db="EMBL/GenBank/DDBJ databases">
        <authorList>
            <person name="Nowell W R."/>
        </authorList>
    </citation>
    <scope>NUCLEOTIDE SEQUENCE</scope>
</reference>
<proteinExistence type="predicted"/>
<dbReference type="GO" id="GO:0007018">
    <property type="term" value="P:microtubule-based movement"/>
    <property type="evidence" value="ECO:0007669"/>
    <property type="project" value="InterPro"/>
</dbReference>
<gene>
    <name evidence="1" type="ORF">SMN809_LOCUS83917</name>
</gene>
<accession>A0A8S3K7N8</accession>
<protein>
    <submittedName>
        <fullName evidence="1">Uncharacterized protein</fullName>
    </submittedName>
</protein>
<dbReference type="Gene3D" id="1.20.920.60">
    <property type="match status" value="1"/>
</dbReference>